<protein>
    <submittedName>
        <fullName evidence="6">Kinase-like domain-containing protein</fullName>
    </submittedName>
</protein>
<dbReference type="Pfam" id="PF00069">
    <property type="entry name" value="Pkinase"/>
    <property type="match status" value="1"/>
</dbReference>
<dbReference type="OrthoDB" id="626167at2759"/>
<keyword evidence="6" id="KW-0808">Transferase</keyword>
<dbReference type="InParanoid" id="A0A5J5EUH2"/>
<evidence type="ECO:0000313" key="7">
    <source>
        <dbReference type="Proteomes" id="UP000326924"/>
    </source>
</evidence>
<name>A0A5J5EUH2_9PEZI</name>
<dbReference type="InterPro" id="IPR008271">
    <property type="entry name" value="Ser/Thr_kinase_AS"/>
</dbReference>
<dbReference type="PROSITE" id="PS50011">
    <property type="entry name" value="PROTEIN_KINASE_DOM"/>
    <property type="match status" value="1"/>
</dbReference>
<dbReference type="SUPFAM" id="SSF56112">
    <property type="entry name" value="Protein kinase-like (PK-like)"/>
    <property type="match status" value="1"/>
</dbReference>
<dbReference type="PROSITE" id="PS00108">
    <property type="entry name" value="PROTEIN_KINASE_ST"/>
    <property type="match status" value="1"/>
</dbReference>
<comment type="similarity">
    <text evidence="4">Belongs to the protein kinase superfamily.</text>
</comment>
<evidence type="ECO:0000256" key="1">
    <source>
        <dbReference type="ARBA" id="ARBA00022741"/>
    </source>
</evidence>
<dbReference type="InterPro" id="IPR011009">
    <property type="entry name" value="Kinase-like_dom_sf"/>
</dbReference>
<accession>A0A5J5EUH2</accession>
<keyword evidence="7" id="KW-1185">Reference proteome</keyword>
<sequence length="354" mass="39185">MFSNHSKPKLVQYASGIFSHIQHSAATTSFNDAIRCDLIAFFAIAQKCNVAFLPIMWQPALGTLGEGGSGVISQSTVSSKMSFAFKRFHESGDPEESFLPQMSEVLILSQAPVRAHRNIVNLEGICWEIMPMTQKAVPVLVFEKAAWDLQQFMKVQEGMNMSTEERLNICTDIGSAIMALHAYGVIHGDIKPQNILVYKDETGTTIKVADFGYSTLTAGEAGTVVLPRSRPWNAPEHHFGDLKASEAKSMDVYSFGMLCLWILLGSRQSETLEGTPEFVSFDVPHGRNQRTVLEESKVNDGMGDLVIKLLQTVPGLSQQHQARLKKFFSVAIAQKPENRTSDIPQLVNILNPER</sequence>
<keyword evidence="2 3" id="KW-0067">ATP-binding</keyword>
<gene>
    <name evidence="6" type="ORF">FN846DRAFT_780075</name>
</gene>
<keyword evidence="6" id="KW-0418">Kinase</keyword>
<dbReference type="GO" id="GO:0005737">
    <property type="term" value="C:cytoplasm"/>
    <property type="evidence" value="ECO:0007669"/>
    <property type="project" value="TreeGrafter"/>
</dbReference>
<feature type="domain" description="Protein kinase" evidence="5">
    <location>
        <begin position="58"/>
        <end position="354"/>
    </location>
</feature>
<dbReference type="AlphaFoldDB" id="A0A5J5EUH2"/>
<dbReference type="InterPro" id="IPR000719">
    <property type="entry name" value="Prot_kinase_dom"/>
</dbReference>
<dbReference type="InterPro" id="IPR017441">
    <property type="entry name" value="Protein_kinase_ATP_BS"/>
</dbReference>
<dbReference type="CDD" id="cd00180">
    <property type="entry name" value="PKc"/>
    <property type="match status" value="1"/>
</dbReference>
<organism evidence="6 7">
    <name type="scientific">Sphaerosporella brunnea</name>
    <dbReference type="NCBI Taxonomy" id="1250544"/>
    <lineage>
        <taxon>Eukaryota</taxon>
        <taxon>Fungi</taxon>
        <taxon>Dikarya</taxon>
        <taxon>Ascomycota</taxon>
        <taxon>Pezizomycotina</taxon>
        <taxon>Pezizomycetes</taxon>
        <taxon>Pezizales</taxon>
        <taxon>Pyronemataceae</taxon>
        <taxon>Sphaerosporella</taxon>
    </lineage>
</organism>
<dbReference type="GO" id="GO:0007165">
    <property type="term" value="P:signal transduction"/>
    <property type="evidence" value="ECO:0007669"/>
    <property type="project" value="TreeGrafter"/>
</dbReference>
<reference evidence="6 7" key="1">
    <citation type="submission" date="2019-09" db="EMBL/GenBank/DDBJ databases">
        <title>Draft genome of the ectomycorrhizal ascomycete Sphaerosporella brunnea.</title>
        <authorList>
            <consortium name="DOE Joint Genome Institute"/>
            <person name="Benucci G.M."/>
            <person name="Marozzi G."/>
            <person name="Antonielli L."/>
            <person name="Sanchez S."/>
            <person name="Marco P."/>
            <person name="Wang X."/>
            <person name="Falini L.B."/>
            <person name="Barry K."/>
            <person name="Haridas S."/>
            <person name="Lipzen A."/>
            <person name="Labutti K."/>
            <person name="Grigoriev I.V."/>
            <person name="Murat C."/>
            <person name="Martin F."/>
            <person name="Albertini E."/>
            <person name="Donnini D."/>
            <person name="Bonito G."/>
        </authorList>
    </citation>
    <scope>NUCLEOTIDE SEQUENCE [LARGE SCALE GENOMIC DNA]</scope>
    <source>
        <strain evidence="6 7">Sb_GMNB300</strain>
    </source>
</reference>
<dbReference type="Gene3D" id="3.30.200.20">
    <property type="entry name" value="Phosphorylase Kinase, domain 1"/>
    <property type="match status" value="1"/>
</dbReference>
<evidence type="ECO:0000256" key="2">
    <source>
        <dbReference type="ARBA" id="ARBA00022840"/>
    </source>
</evidence>
<dbReference type="EMBL" id="VXIS01000117">
    <property type="protein sequence ID" value="KAA8903441.1"/>
    <property type="molecule type" value="Genomic_DNA"/>
</dbReference>
<dbReference type="GO" id="GO:0005524">
    <property type="term" value="F:ATP binding"/>
    <property type="evidence" value="ECO:0007669"/>
    <property type="project" value="UniProtKB-UniRule"/>
</dbReference>
<dbReference type="InterPro" id="IPR050167">
    <property type="entry name" value="Ser_Thr_protein_kinase"/>
</dbReference>
<evidence type="ECO:0000256" key="4">
    <source>
        <dbReference type="RuleBase" id="RU000304"/>
    </source>
</evidence>
<dbReference type="PANTHER" id="PTHR23257">
    <property type="entry name" value="SERINE-THREONINE PROTEIN KINASE"/>
    <property type="match status" value="1"/>
</dbReference>
<evidence type="ECO:0000313" key="6">
    <source>
        <dbReference type="EMBL" id="KAA8903441.1"/>
    </source>
</evidence>
<dbReference type="GO" id="GO:0004674">
    <property type="term" value="F:protein serine/threonine kinase activity"/>
    <property type="evidence" value="ECO:0007669"/>
    <property type="project" value="UniProtKB-KW"/>
</dbReference>
<dbReference type="Proteomes" id="UP000326924">
    <property type="component" value="Unassembled WGS sequence"/>
</dbReference>
<dbReference type="Gene3D" id="1.10.510.10">
    <property type="entry name" value="Transferase(Phosphotransferase) domain 1"/>
    <property type="match status" value="1"/>
</dbReference>
<dbReference type="SMART" id="SM00220">
    <property type="entry name" value="S_TKc"/>
    <property type="match status" value="1"/>
</dbReference>
<evidence type="ECO:0000259" key="5">
    <source>
        <dbReference type="PROSITE" id="PS50011"/>
    </source>
</evidence>
<comment type="caution">
    <text evidence="6">The sequence shown here is derived from an EMBL/GenBank/DDBJ whole genome shotgun (WGS) entry which is preliminary data.</text>
</comment>
<keyword evidence="4" id="KW-0723">Serine/threonine-protein kinase</keyword>
<dbReference type="PROSITE" id="PS00107">
    <property type="entry name" value="PROTEIN_KINASE_ATP"/>
    <property type="match status" value="1"/>
</dbReference>
<feature type="binding site" evidence="3">
    <location>
        <position position="86"/>
    </location>
    <ligand>
        <name>ATP</name>
        <dbReference type="ChEBI" id="CHEBI:30616"/>
    </ligand>
</feature>
<evidence type="ECO:0000256" key="3">
    <source>
        <dbReference type="PROSITE-ProRule" id="PRU10141"/>
    </source>
</evidence>
<proteinExistence type="inferred from homology"/>
<keyword evidence="1 3" id="KW-0547">Nucleotide-binding</keyword>